<dbReference type="AlphaFoldDB" id="A0A392RF94"/>
<organism evidence="1 2">
    <name type="scientific">Trifolium medium</name>
    <dbReference type="NCBI Taxonomy" id="97028"/>
    <lineage>
        <taxon>Eukaryota</taxon>
        <taxon>Viridiplantae</taxon>
        <taxon>Streptophyta</taxon>
        <taxon>Embryophyta</taxon>
        <taxon>Tracheophyta</taxon>
        <taxon>Spermatophyta</taxon>
        <taxon>Magnoliopsida</taxon>
        <taxon>eudicotyledons</taxon>
        <taxon>Gunneridae</taxon>
        <taxon>Pentapetalae</taxon>
        <taxon>rosids</taxon>
        <taxon>fabids</taxon>
        <taxon>Fabales</taxon>
        <taxon>Fabaceae</taxon>
        <taxon>Papilionoideae</taxon>
        <taxon>50 kb inversion clade</taxon>
        <taxon>NPAAA clade</taxon>
        <taxon>Hologalegina</taxon>
        <taxon>IRL clade</taxon>
        <taxon>Trifolieae</taxon>
        <taxon>Trifolium</taxon>
    </lineage>
</organism>
<proteinExistence type="predicted"/>
<keyword evidence="2" id="KW-1185">Reference proteome</keyword>
<evidence type="ECO:0000313" key="1">
    <source>
        <dbReference type="EMBL" id="MCI35241.1"/>
    </source>
</evidence>
<sequence>GIFVYVSMSATGKMFRCDDSFEGLATCS</sequence>
<dbReference type="Proteomes" id="UP000265520">
    <property type="component" value="Unassembled WGS sequence"/>
</dbReference>
<dbReference type="EMBL" id="LXQA010221525">
    <property type="protein sequence ID" value="MCI35241.1"/>
    <property type="molecule type" value="Genomic_DNA"/>
</dbReference>
<reference evidence="1 2" key="1">
    <citation type="journal article" date="2018" name="Front. Plant Sci.">
        <title>Red Clover (Trifolium pratense) and Zigzag Clover (T. medium) - A Picture of Genomic Similarities and Differences.</title>
        <authorList>
            <person name="Dluhosova J."/>
            <person name="Istvanek J."/>
            <person name="Nedelnik J."/>
            <person name="Repkova J."/>
        </authorList>
    </citation>
    <scope>NUCLEOTIDE SEQUENCE [LARGE SCALE GENOMIC DNA]</scope>
    <source>
        <strain evidence="2">cv. 10/8</strain>
        <tissue evidence="1">Leaf</tissue>
    </source>
</reference>
<evidence type="ECO:0000313" key="2">
    <source>
        <dbReference type="Proteomes" id="UP000265520"/>
    </source>
</evidence>
<accession>A0A392RF94</accession>
<feature type="non-terminal residue" evidence="1">
    <location>
        <position position="1"/>
    </location>
</feature>
<protein>
    <submittedName>
        <fullName evidence="1">Uncharacterized protein</fullName>
    </submittedName>
</protein>
<name>A0A392RF94_9FABA</name>
<comment type="caution">
    <text evidence="1">The sequence shown here is derived from an EMBL/GenBank/DDBJ whole genome shotgun (WGS) entry which is preliminary data.</text>
</comment>